<evidence type="ECO:0000313" key="13">
    <source>
        <dbReference type="Proteomes" id="UP000007038"/>
    </source>
</evidence>
<keyword evidence="10" id="KW-0963">Cytoplasm</keyword>
<dbReference type="FunFam" id="3.30.565.10:FF:000002">
    <property type="entry name" value="DNA gyrase subunit B"/>
    <property type="match status" value="1"/>
</dbReference>
<dbReference type="GO" id="GO:0006261">
    <property type="term" value="P:DNA-templated DNA replication"/>
    <property type="evidence" value="ECO:0007669"/>
    <property type="project" value="UniProtKB-UniRule"/>
</dbReference>
<evidence type="ECO:0000256" key="8">
    <source>
        <dbReference type="ARBA" id="ARBA00023125"/>
    </source>
</evidence>
<sequence>MNNNIQNSSYSADSIQILKGLDAVKKRPSMYIGDTDDGSGLHHMVYEVLDNAIDEALEGYADIINVTLNMDGSCTVSDNGRGIPTDIHKEEGISATEVIMTRLHAGGKFDQNSYKVSGGLHGVGVSVVNALSSWLKLRIKREGKIYEMSFINGIVDSPLVVVGDAGKDTGTEITFLPNSDIFSIHDFDCDVLKHRLRELSFLNSGVHISLVDKRCSDPREIKLFYEGGIEAFVCYLDRHKKPLIQNPIRIQGMRDEISVDLAMRWNDGYHENVLCFTNNIPQKDGGTHLAGLRSALTRQITSYVEKSFGSKKDKRSVVGDDCREGFTSVLSIKISDPRFSSQTKEKLVSSEVRSVVEGLVTDGLSSWLEEHPSEAKIIVKKVLEASMVRDAARRARDLTRRKGVLDIASLPGKLADCSERDPKKSELFLVEGDSAGGSAKQGRSRENQAILPLRGKILNVERARFDKMLSSQEIGTLITALGTGIGQDSFDIKKLRYHKIIIMTDADVDGAHIRTLLLTFFFRQMPSLIQNGFLYIIKPPLYGITRGKSLQYVKDEESLEDYLINQALSEEIELSFGSTKITGNDLRSFIDDALKIDKLIKSFYPSYDKIFIEQVVISGIFNCENTQQINEDLASKLANRLNLIAEKSEVWSGSIVDSGNILVKRVVRGVQEQFILNGSSIFAFGSRYKRIFSKRIEENYLTISHLICNGNKIKIVGPCSLLDTIFSIGRKGVSMQRYKGLGEMNASQLWDTTLNPEARSLLRVKITDASQADDVFSRLMGDEVEPRREFIQENSLSATIDI</sequence>
<dbReference type="SUPFAM" id="SSF54211">
    <property type="entry name" value="Ribosomal protein S5 domain 2-like"/>
    <property type="match status" value="1"/>
</dbReference>
<keyword evidence="6 10" id="KW-0460">Magnesium</keyword>
<evidence type="ECO:0000259" key="11">
    <source>
        <dbReference type="PROSITE" id="PS50880"/>
    </source>
</evidence>
<organism evidence="12 13">
    <name type="scientific">Liberibacter solanacearum (strain CLso-ZC1)</name>
    <dbReference type="NCBI Taxonomy" id="658172"/>
    <lineage>
        <taxon>Bacteria</taxon>
        <taxon>Pseudomonadati</taxon>
        <taxon>Pseudomonadota</taxon>
        <taxon>Alphaproteobacteria</taxon>
        <taxon>Hyphomicrobiales</taxon>
        <taxon>Rhizobiaceae</taxon>
        <taxon>Liberibacter</taxon>
    </lineage>
</organism>
<dbReference type="Gene3D" id="3.30.230.10">
    <property type="match status" value="1"/>
</dbReference>
<dbReference type="GO" id="GO:0006265">
    <property type="term" value="P:DNA topological change"/>
    <property type="evidence" value="ECO:0007669"/>
    <property type="project" value="UniProtKB-UniRule"/>
</dbReference>
<dbReference type="EMBL" id="CP002371">
    <property type="protein sequence ID" value="ADR52038.1"/>
    <property type="molecule type" value="Genomic_DNA"/>
</dbReference>
<dbReference type="InterPro" id="IPR014721">
    <property type="entry name" value="Ribsml_uS5_D2-typ_fold_subgr"/>
</dbReference>
<keyword evidence="3 10" id="KW-0479">Metal-binding</keyword>
<dbReference type="SMART" id="SM00387">
    <property type="entry name" value="HATPase_c"/>
    <property type="match status" value="1"/>
</dbReference>
<dbReference type="GO" id="GO:0005524">
    <property type="term" value="F:ATP binding"/>
    <property type="evidence" value="ECO:0007669"/>
    <property type="project" value="UniProtKB-UniRule"/>
</dbReference>
<dbReference type="InterPro" id="IPR001241">
    <property type="entry name" value="Topo_IIA"/>
</dbReference>
<comment type="subcellular location">
    <subcellularLocation>
        <location evidence="10">Cytoplasm</location>
    </subcellularLocation>
</comment>
<evidence type="ECO:0000256" key="6">
    <source>
        <dbReference type="ARBA" id="ARBA00022842"/>
    </source>
</evidence>
<evidence type="ECO:0000313" key="12">
    <source>
        <dbReference type="EMBL" id="ADR52038.1"/>
    </source>
</evidence>
<dbReference type="InterPro" id="IPR013759">
    <property type="entry name" value="Topo_IIA_B_C"/>
</dbReference>
<dbReference type="Gene3D" id="3.40.50.670">
    <property type="match status" value="2"/>
</dbReference>
<dbReference type="CDD" id="cd03366">
    <property type="entry name" value="TOPRIM_TopoIIA_GyrB"/>
    <property type="match status" value="1"/>
</dbReference>
<dbReference type="InterPro" id="IPR003594">
    <property type="entry name" value="HATPase_dom"/>
</dbReference>
<dbReference type="GO" id="GO:0003677">
    <property type="term" value="F:DNA binding"/>
    <property type="evidence" value="ECO:0007669"/>
    <property type="project" value="UniProtKB-KW"/>
</dbReference>
<evidence type="ECO:0000256" key="3">
    <source>
        <dbReference type="ARBA" id="ARBA00022723"/>
    </source>
</evidence>
<gene>
    <name evidence="10" type="primary">gyrB</name>
    <name evidence="12" type="ordered locus">CKC_01435</name>
</gene>
<dbReference type="InterPro" id="IPR006171">
    <property type="entry name" value="TOPRIM_dom"/>
</dbReference>
<dbReference type="Gene3D" id="3.30.565.10">
    <property type="entry name" value="Histidine kinase-like ATPase, C-terminal domain"/>
    <property type="match status" value="1"/>
</dbReference>
<dbReference type="InterPro" id="IPR013506">
    <property type="entry name" value="Topo_IIA_bsu_dom2"/>
</dbReference>
<dbReference type="AlphaFoldDB" id="E4UCE8"/>
<dbReference type="InterPro" id="IPR002288">
    <property type="entry name" value="DNA_gyrase_B_C"/>
</dbReference>
<keyword evidence="7 10" id="KW-0799">Topoisomerase</keyword>
<feature type="site" description="Interaction with DNA" evidence="10">
    <location>
        <position position="456"/>
    </location>
</feature>
<dbReference type="NCBIfam" id="NF004189">
    <property type="entry name" value="PRK05644.1"/>
    <property type="match status" value="1"/>
</dbReference>
<evidence type="ECO:0000256" key="4">
    <source>
        <dbReference type="ARBA" id="ARBA00022741"/>
    </source>
</evidence>
<dbReference type="Pfam" id="PF01751">
    <property type="entry name" value="Toprim"/>
    <property type="match status" value="1"/>
</dbReference>
<dbReference type="InterPro" id="IPR013760">
    <property type="entry name" value="Topo_IIA-like_dom_sf"/>
</dbReference>
<dbReference type="InterPro" id="IPR034160">
    <property type="entry name" value="TOPRIM_GyrB"/>
</dbReference>
<keyword evidence="8" id="KW-0238">DNA-binding</keyword>
<proteinExistence type="inferred from homology"/>
<dbReference type="GO" id="GO:0005737">
    <property type="term" value="C:cytoplasm"/>
    <property type="evidence" value="ECO:0007669"/>
    <property type="project" value="UniProtKB-SubCell"/>
</dbReference>
<reference evidence="12 13" key="3">
    <citation type="journal article" date="2011" name="PLoS ONE">
        <title>The Complete Genome Sequence of 'Candidatus Liberibacter solanacearum', the Bacterium Associated with Potato Zebra Chip Disease.</title>
        <authorList>
            <person name="Lin H."/>
            <person name="Lou B."/>
            <person name="Glynn J.M."/>
            <person name="Doddapaneni H."/>
            <person name="Civerolo E.L."/>
            <person name="Chen C."/>
            <person name="Duan Y."/>
            <person name="Zhou L."/>
            <person name="Vahling C.M."/>
        </authorList>
    </citation>
    <scope>NUCLEOTIDE SEQUENCE [LARGE SCALE GENOMIC DNA]</scope>
    <source>
        <strain evidence="12 13">CLso-ZC1</strain>
    </source>
</reference>
<evidence type="ECO:0000256" key="1">
    <source>
        <dbReference type="ARBA" id="ARBA00000185"/>
    </source>
</evidence>
<dbReference type="KEGG" id="lso:CKC_01435"/>
<dbReference type="Pfam" id="PF00986">
    <property type="entry name" value="DNA_gyraseB_C"/>
    <property type="match status" value="1"/>
</dbReference>
<evidence type="ECO:0000256" key="5">
    <source>
        <dbReference type="ARBA" id="ARBA00022840"/>
    </source>
</evidence>
<dbReference type="STRING" id="658172.CKC_01435"/>
<reference key="2">
    <citation type="submission" date="2010-11" db="EMBL/GenBank/DDBJ databases">
        <authorList>
            <person name="Lin H."/>
            <person name="Doddapaneni H.V."/>
            <person name="Lou B."/>
            <person name="Civerolo E.L."/>
            <person name="Chen C."/>
            <person name="Duan Y."/>
            <person name="Zhou L."/>
            <person name="Glynn J."/>
        </authorList>
    </citation>
    <scope>NUCLEOTIDE SEQUENCE</scope>
    <source>
        <strain>CLso-ZC1</strain>
    </source>
</reference>
<keyword evidence="5 10" id="KW-0067">ATP-binding</keyword>
<dbReference type="InterPro" id="IPR011557">
    <property type="entry name" value="GyrB"/>
</dbReference>
<dbReference type="NCBIfam" id="NF011501">
    <property type="entry name" value="PRK14939.1"/>
    <property type="match status" value="1"/>
</dbReference>
<dbReference type="FunFam" id="3.40.50.670:FF:000001">
    <property type="entry name" value="DNA topoisomerase 2"/>
    <property type="match status" value="1"/>
</dbReference>
<comment type="subunit">
    <text evidence="10">Heterotetramer, composed of two GyrA and two GyrB chains. In the heterotetramer, GyrA contains the active site tyrosine that forms a transient covalent intermediate with DNA, while GyrB binds cofactors and catalyzes ATP hydrolysis.</text>
</comment>
<dbReference type="GO" id="GO:0046872">
    <property type="term" value="F:metal ion binding"/>
    <property type="evidence" value="ECO:0007669"/>
    <property type="project" value="UniProtKB-KW"/>
</dbReference>
<evidence type="ECO:0000256" key="7">
    <source>
        <dbReference type="ARBA" id="ARBA00023029"/>
    </source>
</evidence>
<dbReference type="eggNOG" id="COG0187">
    <property type="taxonomic scope" value="Bacteria"/>
</dbReference>
<accession>E4UCE8</accession>
<evidence type="ECO:0000256" key="9">
    <source>
        <dbReference type="ARBA" id="ARBA00023235"/>
    </source>
</evidence>
<dbReference type="InterPro" id="IPR036890">
    <property type="entry name" value="HATPase_C_sf"/>
</dbReference>
<dbReference type="CDD" id="cd16928">
    <property type="entry name" value="HATPase_GyrB-like"/>
    <property type="match status" value="1"/>
</dbReference>
<dbReference type="Proteomes" id="UP000007038">
    <property type="component" value="Chromosome"/>
</dbReference>
<dbReference type="PROSITE" id="PS50880">
    <property type="entry name" value="TOPRIM"/>
    <property type="match status" value="1"/>
</dbReference>
<comment type="function">
    <text evidence="10">A type II topoisomerase that negatively supercoils closed circular double-stranded (ds) DNA in an ATP-dependent manner to modulate DNA topology and maintain chromosomes in an underwound state. Negative supercoiling favors strand separation, and DNA replication, transcription, recombination and repair, all of which involve strand separation. Also able to catalyze the interconversion of other topological isomers of dsDNA rings, including catenanes and knotted rings. Type II topoisomerases break and join 2 DNA strands simultaneously in an ATP-dependent manner.</text>
</comment>
<reference evidence="13" key="1">
    <citation type="submission" date="2010-11" db="EMBL/GenBank/DDBJ databases">
        <title>Complete genome sequence of Candidatus Liberibacter solanacearum CLso-ZC1.</title>
        <authorList>
            <person name="Lin H."/>
            <person name="Doddapaneni H.V."/>
            <person name="Lou B."/>
            <person name="Civerolo E.L."/>
            <person name="Chen C."/>
            <person name="Duan Y."/>
            <person name="Zhou L."/>
            <person name="Glynn J."/>
        </authorList>
    </citation>
    <scope>NUCLEOTIDE SEQUENCE [LARGE SCALE GENOMIC DNA]</scope>
    <source>
        <strain evidence="13">CLso-ZC1</strain>
    </source>
</reference>
<dbReference type="PROSITE" id="PS00177">
    <property type="entry name" value="TOPOISOMERASE_II"/>
    <property type="match status" value="1"/>
</dbReference>
<feature type="binding site" evidence="10">
    <location>
        <position position="505"/>
    </location>
    <ligand>
        <name>Mg(2+)</name>
        <dbReference type="ChEBI" id="CHEBI:18420"/>
        <label>2</label>
    </ligand>
</feature>
<dbReference type="Pfam" id="PF02518">
    <property type="entry name" value="HATPase_c"/>
    <property type="match status" value="1"/>
</dbReference>
<dbReference type="InterPro" id="IPR020568">
    <property type="entry name" value="Ribosomal_Su5_D2-typ_SF"/>
</dbReference>
<feature type="domain" description="Toprim" evidence="11">
    <location>
        <begin position="425"/>
        <end position="540"/>
    </location>
</feature>
<evidence type="ECO:0000256" key="2">
    <source>
        <dbReference type="ARBA" id="ARBA00010708"/>
    </source>
</evidence>
<dbReference type="PRINTS" id="PR01159">
    <property type="entry name" value="DNAGYRASEB"/>
</dbReference>
<dbReference type="FunFam" id="3.30.230.10:FF:000005">
    <property type="entry name" value="DNA gyrase subunit B"/>
    <property type="match status" value="1"/>
</dbReference>
<dbReference type="GeneID" id="96885792"/>
<feature type="binding site" evidence="10">
    <location>
        <position position="431"/>
    </location>
    <ligand>
        <name>Mg(2+)</name>
        <dbReference type="ChEBI" id="CHEBI:18420"/>
        <label>1</label>
        <note>catalytic</note>
    </ligand>
</feature>
<dbReference type="PANTHER" id="PTHR45866:SF1">
    <property type="entry name" value="DNA GYRASE SUBUNIT B, MITOCHONDRIAL"/>
    <property type="match status" value="1"/>
</dbReference>
<dbReference type="SUPFAM" id="SSF56719">
    <property type="entry name" value="Type II DNA topoisomerase"/>
    <property type="match status" value="1"/>
</dbReference>
<dbReference type="Pfam" id="PF00204">
    <property type="entry name" value="DNA_gyraseB"/>
    <property type="match status" value="1"/>
</dbReference>
<dbReference type="PANTHER" id="PTHR45866">
    <property type="entry name" value="DNA GYRASE/TOPOISOMERASE SUBUNIT B"/>
    <property type="match status" value="1"/>
</dbReference>
<comment type="miscellaneous">
    <text evidence="10">Few gyrases are as efficient as E.coli at forming negative supercoils. Not all organisms have 2 type II topoisomerases; in organisms with a single type II topoisomerase this enzyme also has to decatenate newly replicated chromosomes.</text>
</comment>
<evidence type="ECO:0000256" key="10">
    <source>
        <dbReference type="HAMAP-Rule" id="MF_01898"/>
    </source>
</evidence>
<protein>
    <recommendedName>
        <fullName evidence="10">DNA gyrase subunit B</fullName>
        <ecNumber evidence="10">5.6.2.2</ecNumber>
    </recommendedName>
</protein>
<keyword evidence="4 10" id="KW-0547">Nucleotide-binding</keyword>
<dbReference type="SUPFAM" id="SSF55874">
    <property type="entry name" value="ATPase domain of HSP90 chaperone/DNA topoisomerase II/histidine kinase"/>
    <property type="match status" value="1"/>
</dbReference>
<comment type="catalytic activity">
    <reaction evidence="1 10">
        <text>ATP-dependent breakage, passage and rejoining of double-stranded DNA.</text>
        <dbReference type="EC" id="5.6.2.2"/>
    </reaction>
</comment>
<dbReference type="HOGENOM" id="CLU_006146_4_1_5"/>
<dbReference type="RefSeq" id="WP_013461694.1">
    <property type="nucleotide sequence ID" value="NC_014774.1"/>
</dbReference>
<comment type="similarity">
    <text evidence="2 10">Belongs to the type II topoisomerase GyrB family.</text>
</comment>
<dbReference type="InterPro" id="IPR000565">
    <property type="entry name" value="Topo_IIA_B"/>
</dbReference>
<comment type="cofactor">
    <cofactor evidence="10">
        <name>Mg(2+)</name>
        <dbReference type="ChEBI" id="CHEBI:18420"/>
    </cofactor>
    <cofactor evidence="10">
        <name>Mn(2+)</name>
        <dbReference type="ChEBI" id="CHEBI:29035"/>
    </cofactor>
    <cofactor evidence="10">
        <name>Ca(2+)</name>
        <dbReference type="ChEBI" id="CHEBI:29108"/>
    </cofactor>
    <text evidence="10">Binds two Mg(2+) per subunit. The magnesium ions form salt bridges with both the protein and the DNA. Can also accept other divalent metal cations, such as Mn(2+) or Ca(2+).</text>
</comment>
<feature type="site" description="Interaction with DNA" evidence="10">
    <location>
        <position position="459"/>
    </location>
</feature>
<dbReference type="SMART" id="SM00433">
    <property type="entry name" value="TOP2c"/>
    <property type="match status" value="1"/>
</dbReference>
<dbReference type="GO" id="GO:0005694">
    <property type="term" value="C:chromosome"/>
    <property type="evidence" value="ECO:0007669"/>
    <property type="project" value="InterPro"/>
</dbReference>
<dbReference type="CDD" id="cd00822">
    <property type="entry name" value="TopoII_Trans_DNA_gyrase"/>
    <property type="match status" value="1"/>
</dbReference>
<name>E4UCE8_LIBSC</name>
<dbReference type="PRINTS" id="PR00418">
    <property type="entry name" value="TPI2FAMILY"/>
</dbReference>
<dbReference type="InterPro" id="IPR018522">
    <property type="entry name" value="TopoIIA_CS"/>
</dbReference>
<keyword evidence="9 10" id="KW-0413">Isomerase</keyword>
<dbReference type="HAMAP" id="MF_01898">
    <property type="entry name" value="GyrB"/>
    <property type="match status" value="1"/>
</dbReference>
<feature type="binding site" evidence="10">
    <location>
        <position position="507"/>
    </location>
    <ligand>
        <name>Mg(2+)</name>
        <dbReference type="ChEBI" id="CHEBI:18420"/>
        <label>2</label>
    </ligand>
</feature>
<feature type="binding site" evidence="10">
    <location>
        <position position="505"/>
    </location>
    <ligand>
        <name>Mg(2+)</name>
        <dbReference type="ChEBI" id="CHEBI:18420"/>
        <label>1</label>
        <note>catalytic</note>
    </ligand>
</feature>
<dbReference type="NCBIfam" id="TIGR01059">
    <property type="entry name" value="gyrB"/>
    <property type="match status" value="1"/>
</dbReference>
<dbReference type="EC" id="5.6.2.2" evidence="10"/>
<dbReference type="GO" id="GO:0003918">
    <property type="term" value="F:DNA topoisomerase type II (double strand cut, ATP-hydrolyzing) activity"/>
    <property type="evidence" value="ECO:0007669"/>
    <property type="project" value="UniProtKB-UniRule"/>
</dbReference>